<evidence type="ECO:0000256" key="7">
    <source>
        <dbReference type="SAM" id="SignalP"/>
    </source>
</evidence>
<feature type="chain" id="PRO_5020289555" description="Peptidyl-prolyl cis-trans isomerase" evidence="7">
    <location>
        <begin position="25"/>
        <end position="250"/>
    </location>
</feature>
<dbReference type="InterPro" id="IPR001179">
    <property type="entry name" value="PPIase_FKBP_dom"/>
</dbReference>
<evidence type="ECO:0000256" key="2">
    <source>
        <dbReference type="ARBA" id="ARBA00006577"/>
    </source>
</evidence>
<dbReference type="Pfam" id="PF00254">
    <property type="entry name" value="FKBP_C"/>
    <property type="match status" value="1"/>
</dbReference>
<evidence type="ECO:0000313" key="9">
    <source>
        <dbReference type="EMBL" id="TCV88793.1"/>
    </source>
</evidence>
<dbReference type="EMBL" id="VDGV01000078">
    <property type="protein sequence ID" value="TNG90773.1"/>
    <property type="molecule type" value="Genomic_DNA"/>
</dbReference>
<evidence type="ECO:0000256" key="4">
    <source>
        <dbReference type="ARBA" id="ARBA00023235"/>
    </source>
</evidence>
<comment type="similarity">
    <text evidence="2 6">Belongs to the FKBP-type PPIase family.</text>
</comment>
<evidence type="ECO:0000256" key="5">
    <source>
        <dbReference type="PROSITE-ProRule" id="PRU00277"/>
    </source>
</evidence>
<dbReference type="Proteomes" id="UP000305526">
    <property type="component" value="Unassembled WGS sequence"/>
</dbReference>
<evidence type="ECO:0000313" key="10">
    <source>
        <dbReference type="EMBL" id="TNG90773.1"/>
    </source>
</evidence>
<evidence type="ECO:0000313" key="12">
    <source>
        <dbReference type="Proteomes" id="UP000305526"/>
    </source>
</evidence>
<dbReference type="Gene3D" id="3.10.50.40">
    <property type="match status" value="1"/>
</dbReference>
<feature type="domain" description="PPIase FKBP-type" evidence="8">
    <location>
        <begin position="157"/>
        <end position="242"/>
    </location>
</feature>
<protein>
    <recommendedName>
        <fullName evidence="6">Peptidyl-prolyl cis-trans isomerase</fullName>
        <ecNumber evidence="6">5.2.1.8</ecNumber>
    </recommendedName>
</protein>
<evidence type="ECO:0000313" key="11">
    <source>
        <dbReference type="Proteomes" id="UP000294619"/>
    </source>
</evidence>
<evidence type="ECO:0000256" key="1">
    <source>
        <dbReference type="ARBA" id="ARBA00000971"/>
    </source>
</evidence>
<reference evidence="10 12" key="2">
    <citation type="submission" date="2019-05" db="EMBL/GenBank/DDBJ databases">
        <title>Pasteurellaceae isolates from reptiles.</title>
        <authorList>
            <person name="Bojesen A.M."/>
            <person name="Lund E."/>
        </authorList>
    </citation>
    <scope>NUCLEOTIDE SEQUENCE [LARGE SCALE GENOMIC DNA]</scope>
    <source>
        <strain evidence="10 12">ELNT2x</strain>
    </source>
</reference>
<keyword evidence="3 5" id="KW-0697">Rotamase</keyword>
<dbReference type="RefSeq" id="WP_132965727.1">
    <property type="nucleotide sequence ID" value="NZ_LEKL01000026.1"/>
</dbReference>
<comment type="catalytic activity">
    <reaction evidence="1 5 6">
        <text>[protein]-peptidylproline (omega=180) = [protein]-peptidylproline (omega=0)</text>
        <dbReference type="Rhea" id="RHEA:16237"/>
        <dbReference type="Rhea" id="RHEA-COMP:10747"/>
        <dbReference type="Rhea" id="RHEA-COMP:10748"/>
        <dbReference type="ChEBI" id="CHEBI:83833"/>
        <dbReference type="ChEBI" id="CHEBI:83834"/>
        <dbReference type="EC" id="5.2.1.8"/>
    </reaction>
</comment>
<dbReference type="Proteomes" id="UP000294619">
    <property type="component" value="Unassembled WGS sequence"/>
</dbReference>
<evidence type="ECO:0000256" key="6">
    <source>
        <dbReference type="RuleBase" id="RU003915"/>
    </source>
</evidence>
<dbReference type="EC" id="5.2.1.8" evidence="6"/>
<evidence type="ECO:0000259" key="8">
    <source>
        <dbReference type="PROSITE" id="PS50059"/>
    </source>
</evidence>
<dbReference type="PANTHER" id="PTHR43811">
    <property type="entry name" value="FKBP-TYPE PEPTIDYL-PROLYL CIS-TRANS ISOMERASE FKPA"/>
    <property type="match status" value="1"/>
</dbReference>
<dbReference type="EMBL" id="SMCP01000003">
    <property type="protein sequence ID" value="TCV88793.1"/>
    <property type="molecule type" value="Genomic_DNA"/>
</dbReference>
<accession>A0A4R3YE99</accession>
<dbReference type="SUPFAM" id="SSF54534">
    <property type="entry name" value="FKBP-like"/>
    <property type="match status" value="1"/>
</dbReference>
<dbReference type="InterPro" id="IPR036944">
    <property type="entry name" value="PPIase_FKBP_N_sf"/>
</dbReference>
<dbReference type="AlphaFoldDB" id="A0A4R3YE99"/>
<sequence>MSIKKKLSIVALFVASTVSASALAAEGDNLKNPKFVEDSSYALGVLMGKNIQQVVETQKDFIVYDQAKIIEGLNQTLDGKSKLDDKQLEQQLRQLDQELAAVVAKQEAQDAKDNADKGAEFRKEYAKKDGVQSTKSGLLYRIEAAGTAAGDSKVEPTDTVKVHYQGKLINGEEFDSSYKRGEPIEFQLNQLIPGWIEGIPLINKGGKIELVIPPELGYGEHATGNIPPNSTLIFNIELLDVKKANAAGKK</sequence>
<dbReference type="PANTHER" id="PTHR43811:SF19">
    <property type="entry name" value="39 KDA FK506-BINDING NUCLEAR PROTEIN"/>
    <property type="match status" value="1"/>
</dbReference>
<gene>
    <name evidence="10" type="primary">fkpA</name>
    <name evidence="9" type="ORF">EDC16_103147</name>
    <name evidence="10" type="ORF">FHQ21_08735</name>
</gene>
<proteinExistence type="inferred from homology"/>
<dbReference type="InterPro" id="IPR046357">
    <property type="entry name" value="PPIase_dom_sf"/>
</dbReference>
<dbReference type="PROSITE" id="PS50059">
    <property type="entry name" value="FKBP_PPIASE"/>
    <property type="match status" value="1"/>
</dbReference>
<keyword evidence="4 5" id="KW-0413">Isomerase</keyword>
<dbReference type="NCBIfam" id="NF008150">
    <property type="entry name" value="PRK10902.1"/>
    <property type="match status" value="1"/>
</dbReference>
<dbReference type="GO" id="GO:0003755">
    <property type="term" value="F:peptidyl-prolyl cis-trans isomerase activity"/>
    <property type="evidence" value="ECO:0007669"/>
    <property type="project" value="UniProtKB-UniRule"/>
</dbReference>
<keyword evidence="7" id="KW-0732">Signal</keyword>
<dbReference type="Gene3D" id="1.10.287.460">
    <property type="entry name" value="Peptidyl-prolyl cis-trans isomerase, FKBP-type, N-terminal domain"/>
    <property type="match status" value="1"/>
</dbReference>
<organism evidence="9 11">
    <name type="scientific">Testudinibacter aquarius</name>
    <dbReference type="NCBI Taxonomy" id="1524974"/>
    <lineage>
        <taxon>Bacteria</taxon>
        <taxon>Pseudomonadati</taxon>
        <taxon>Pseudomonadota</taxon>
        <taxon>Gammaproteobacteria</taxon>
        <taxon>Pasteurellales</taxon>
        <taxon>Pasteurellaceae</taxon>
        <taxon>Testudinibacter</taxon>
    </lineage>
</organism>
<name>A0A4R3YE99_9PAST</name>
<reference evidence="9 11" key="1">
    <citation type="submission" date="2019-03" db="EMBL/GenBank/DDBJ databases">
        <title>Genomic Encyclopedia of Type Strains, Phase IV (KMG-IV): sequencing the most valuable type-strain genomes for metagenomic binning, comparative biology and taxonomic classification.</title>
        <authorList>
            <person name="Goeker M."/>
        </authorList>
    </citation>
    <scope>NUCLEOTIDE SEQUENCE [LARGE SCALE GENOMIC DNA]</scope>
    <source>
        <strain evidence="9 11">DSM 28140</strain>
    </source>
</reference>
<keyword evidence="12" id="KW-1185">Reference proteome</keyword>
<dbReference type="FunFam" id="3.10.50.40:FF:000006">
    <property type="entry name" value="Peptidyl-prolyl cis-trans isomerase"/>
    <property type="match status" value="1"/>
</dbReference>
<dbReference type="GO" id="GO:0006457">
    <property type="term" value="P:protein folding"/>
    <property type="evidence" value="ECO:0007669"/>
    <property type="project" value="InterPro"/>
</dbReference>
<dbReference type="Pfam" id="PF01346">
    <property type="entry name" value="FKBP_N"/>
    <property type="match status" value="1"/>
</dbReference>
<dbReference type="InterPro" id="IPR000774">
    <property type="entry name" value="PPIase_FKBP_N"/>
</dbReference>
<comment type="caution">
    <text evidence="9">The sequence shown here is derived from an EMBL/GenBank/DDBJ whole genome shotgun (WGS) entry which is preliminary data.</text>
</comment>
<evidence type="ECO:0000256" key="3">
    <source>
        <dbReference type="ARBA" id="ARBA00023110"/>
    </source>
</evidence>
<feature type="signal peptide" evidence="7">
    <location>
        <begin position="1"/>
        <end position="24"/>
    </location>
</feature>